<reference evidence="1 2" key="1">
    <citation type="submission" date="2019-04" db="EMBL/GenBank/DDBJ databases">
        <title>Draft, Whole-Genome Sequence of the Anthracene-degrading Mycobacterium frederiksbergense LB501T, Isolated from a Polycyclic Aromatic Hydrocarbon (PAH)-Contaminated Soil.</title>
        <authorList>
            <person name="Augelletti F."/>
        </authorList>
    </citation>
    <scope>NUCLEOTIDE SEQUENCE [LARGE SCALE GENOMIC DNA]</scope>
    <source>
        <strain evidence="1 2">LB 501T</strain>
    </source>
</reference>
<evidence type="ECO:0000313" key="1">
    <source>
        <dbReference type="EMBL" id="QIV81418.1"/>
    </source>
</evidence>
<dbReference type="PANTHER" id="PTHR14139:SF2">
    <property type="entry name" value="CALSYNTENIN-1"/>
    <property type="match status" value="1"/>
</dbReference>
<dbReference type="PANTHER" id="PTHR14139">
    <property type="entry name" value="CALSYNTENIN"/>
    <property type="match status" value="1"/>
</dbReference>
<keyword evidence="2" id="KW-1185">Reference proteome</keyword>
<name>A0A6H0S229_9MYCO</name>
<dbReference type="KEGG" id="mfre:EXE63_11325"/>
<evidence type="ECO:0000313" key="2">
    <source>
        <dbReference type="Proteomes" id="UP000501849"/>
    </source>
</evidence>
<proteinExistence type="predicted"/>
<dbReference type="Proteomes" id="UP000501849">
    <property type="component" value="Chromosome"/>
</dbReference>
<organism evidence="1 2">
    <name type="scientific">Mycolicibacterium frederiksbergense</name>
    <dbReference type="NCBI Taxonomy" id="117567"/>
    <lineage>
        <taxon>Bacteria</taxon>
        <taxon>Bacillati</taxon>
        <taxon>Actinomycetota</taxon>
        <taxon>Actinomycetes</taxon>
        <taxon>Mycobacteriales</taxon>
        <taxon>Mycobacteriaceae</taxon>
        <taxon>Mycolicibacterium</taxon>
    </lineage>
</organism>
<dbReference type="EMBL" id="CP038799">
    <property type="protein sequence ID" value="QIV81418.1"/>
    <property type="molecule type" value="Genomic_DNA"/>
</dbReference>
<protein>
    <submittedName>
        <fullName evidence="1">Uncharacterized protein</fullName>
    </submittedName>
</protein>
<dbReference type="Pfam" id="PF17963">
    <property type="entry name" value="Big_9"/>
    <property type="match status" value="1"/>
</dbReference>
<sequence>MPVNPFGLEIPDPATDRAPGIQASTFTTPIALSTTSLNPVDALLAVPRTLGGMLSGAISTILAPFLLTGPSAPVQTPLLWTVLAWVRRQIVHTFFNRTPQVSVEQVLPPDVPGLAIFDLNATDPNCDPVTTTITEQPEFGTVVKNLDGTFTYTADVDHLLTGVTDSFTVVVTDSVGTHLSGPFGRIQNFFHRIAQFFGLAKPDTIAVTVPVAIPGIGVDLPPVLVVSPAAAVVAGDSVVLSPVVLLTDPDSQLLSGATVTIAGQGSDPSDDLTFTPSGGITGTYANGVLTLTGSASVAAYQTVLQTVSFSTNAGALVGLRTVTWSVVDDDGTASLPGLTEVVVVGVLNAPPTVVVTPVGVVTAGQSTTVSPVVVIVNEPGELLGGATVTIALGGDPSDELTFTPSGGITGTYANGVLTLTGSATAVAYQTVLQSVSFSTDAAGLVGVRTIEFSVVDAAGQESLLPGVTALTVVGALNAPPTVVTTPVGVVTAGQSTTVSPIVVIVNEPGELLDGATVTITLGADPSDELTFTGSGGINGTYVDGVLTLTGSATAAAYQTVLQSVSFVTDAAGLVGVRTIEFSVVDAAGQESLLPGITALTVVGVLNGAPTIVTSPVGVVTAGQSTTVSPVVVIVNEPGELLDGATVTITLGGDPGDELTFTPSGGINGTYVDGVLTLTGSATTAAYQTVLQSVSFVTDAAGLVGVRTIEFAVTDAVGQESLLPGITALTVVGVLNGAPTIVTSPVGVVTAGQSTTVSPVVVIVNEPGELLGGATVAITLGGDPSDELTFTESGGITGTYANGVLTLTGGATAAAYQTVLQSVSFTTDAAGLVGVRTIEFSVVDAAGQESLLPGITALTVVGVLNGAPTIVTSPVGVVTAGQSTTVSPIVVIVNEPGELLGGATVTIALGGDPLDELTFTGSGGITGTYADGVLTLTGSATTAAYQTVLQSVSFSTDAAGLVGVRTIEFAVTDAVGQESLLPGVTALTVVGVLNGAPTIVVTPVGAVTAGQSTTVSPVVVIVNETGENLTGATVTITLGGDPSDELTFTPSDGITGTYANGVLTLTGSATAAAYQTVLQSVSFTTDAAGLVGVRTIEFAVTDAVGQESLLPGITALTVVGVLNGAPTIVTSPVGVVTAGQSTTVSPVVVIVNEPGELLDGATVTITLGGDPSDELTFTASNGVTGSYADGVLTLTGSATTSAYQTVLQSVSFTTDAAGLVGVRTIEFAVTDAVGQESLLPGVTALTVVGVLNGAPTIVTSPVGVVTAGQSTTVSPVVVIVNETGENLTGATVTITLGADPTDELTFTPSNGISGSYSNGVLTLTGSATASAYQTVLQSVSFSTDAAGLVGVRTIEFSVTDAVGQESLLPGITALTVVGVLNGAPTIVTTPVGVVTAGQSTTVSPVVVIVNEPGELLDGATVTITLGGDPSDELTFTPSGGITGTYANGVLTLTGSASAAAYQTVLQSVSFSTDAAGLVGVRTIEFSVVDAAGQESLLPGVTALTVVGVLNGAPTIVTSPVGVVTAGQSTTVSPIVVIVNEPGELLGGATVTIALGGDPLDELTFTGSGGITGTYADGVLTLTGSATTAAYQTVLQSVSFTTDAAGLVGVRTIEFAVTDAVGQESLLPGVTALTVVGVLNGAPTIVVTPVGVVTAGQSTTVSPMVVIVNEPGELLDGATVTITLGGDPSDELTFTPSDGITGTYANGVLTLTGSATAAAYQTVLQSVSLSTDAAGLVGVRTIEFAVTDAVGQESLLPGITALTVVGVLNGAPTIVTTPVGAMTAGQSTTVSPVVVIVNEPGELLDGATVTITLGGDPSDELTFTPSNGVSGSYSNGVLTLTGSATAAAYQTVLQSVSLSTDAAGLVGVRTIEFAVTDAGGQESLLPGITALTVVGVLNGAPTIVVTPVGAVTAGQSTTVSPVVVIVSEPGENLTGATVTITLGGDPSDELTFTASNGVTGSYADGVLTLTGSATAAAYQTVLQSVSFSTDAAGLVGVRTIEFSVVDAAGQESLLPGVTALTVVGVLNGAPTIVTSPVGVVTAGQSTTVSPIVVIANEPGENLTGATVTITLGADPSDELTFTASNGVTGSYADGVLTLTGSATAAAYQTVLQSVSFSTDAAGLVGVRTIEFSVVDAAGQESLLPGVTALTVVGVLNGAPTIVTSPVGVVTAGQSTTVSPIVVIVNEPGELLDGATVTITLGGDPSDELTFTPSDGITGTYANGVLTLTGSASAAAYQTVLQSVSLSTDAAGLVGVRTIEFAVTDAGGQESLLPGITALTVVGGLNGAPTIVTTPVGAVTAGQSTTVSPVVVIVNEPGELLDGATVTITLGGDPSDELTFTGSGGITGTYADGVLTLTGSATAAAYQTVLQSVSLSTDAAGLVGVRTIEFAVTDAGGQESLLPGITALTVVGVLNGAPTIVVTPVGAVTAGQSTTVSPVVVIVSEPGENLTGATVTITLGGDPLDELTFTASNGVTGSYADGVLTLTGSATAAAYQTVLQSVSFSTDAAGLVGVRTIEFSVVDAAGQESLLPGVTALTVVGVLNGAPTIVTSPVGVVTAGQSTTVSPIVVIANEPGENLTGATVTITLGADPSDELTFTASNGVTGSYADGVLTLTGSATAAAYQTVLQSVSFSTDAAGLVGVRTIEFSVVDAAGQESLLPGVTALTVVGVLNGAPTIVTSPVGVVTAGQSTTVSPIVVIVNEPGELLDGATVTITLGGDPSDELTFTPSDGITGTYANGVLTLTGSASAAAYQTVLQSVSLSTDAAGLVGVRTIEFAVTDAGGQESLLPGITALTVVGG</sequence>
<gene>
    <name evidence="1" type="ORF">EXE63_11325</name>
</gene>
<accession>A0A6H0S229</accession>